<sequence>MQTEDLALLSGLKVLIVDDEPGALDVTKRMLSFYQANVIVCLSAAEGLKQLQAHSLDVIVSDIIMPHMDGYQFIQAVRNFSPDKGSDIPAVALSVLSEGEAQVKAIDAGFQKYLCKPIRFATLIGTVAGVAGINPGNARQ</sequence>
<dbReference type="Proteomes" id="UP000182649">
    <property type="component" value="Unassembled WGS sequence"/>
</dbReference>
<proteinExistence type="predicted"/>
<dbReference type="AlphaFoldDB" id="A0A1I7HRN3"/>
<reference evidence="4 5" key="1">
    <citation type="submission" date="2016-10" db="EMBL/GenBank/DDBJ databases">
        <authorList>
            <person name="de Groot N.N."/>
        </authorList>
    </citation>
    <scope>NUCLEOTIDE SEQUENCE [LARGE SCALE GENOMIC DNA]</scope>
    <source>
        <strain evidence="4 5">Nl14</strain>
    </source>
</reference>
<dbReference type="Pfam" id="PF00072">
    <property type="entry name" value="Response_reg"/>
    <property type="match status" value="1"/>
</dbReference>
<keyword evidence="1 2" id="KW-0597">Phosphoprotein</keyword>
<evidence type="ECO:0000313" key="4">
    <source>
        <dbReference type="EMBL" id="SFU63374.1"/>
    </source>
</evidence>
<dbReference type="SUPFAM" id="SSF52172">
    <property type="entry name" value="CheY-like"/>
    <property type="match status" value="1"/>
</dbReference>
<name>A0A1I7HRN3_9PROT</name>
<dbReference type="EMBL" id="FPBZ01000011">
    <property type="protein sequence ID" value="SFU63374.1"/>
    <property type="molecule type" value="Genomic_DNA"/>
</dbReference>
<organism evidence="4 5">
    <name type="scientific">Nitrosospira multiformis</name>
    <dbReference type="NCBI Taxonomy" id="1231"/>
    <lineage>
        <taxon>Bacteria</taxon>
        <taxon>Pseudomonadati</taxon>
        <taxon>Pseudomonadota</taxon>
        <taxon>Betaproteobacteria</taxon>
        <taxon>Nitrosomonadales</taxon>
        <taxon>Nitrosomonadaceae</taxon>
        <taxon>Nitrosospira</taxon>
    </lineage>
</organism>
<evidence type="ECO:0000259" key="3">
    <source>
        <dbReference type="PROSITE" id="PS50110"/>
    </source>
</evidence>
<dbReference type="Gene3D" id="3.40.50.2300">
    <property type="match status" value="1"/>
</dbReference>
<protein>
    <submittedName>
        <fullName evidence="4">Response regulator receiver domain-containing protein</fullName>
    </submittedName>
</protein>
<evidence type="ECO:0000313" key="5">
    <source>
        <dbReference type="Proteomes" id="UP000182649"/>
    </source>
</evidence>
<gene>
    <name evidence="4" type="ORF">SAMN05216417_11153</name>
</gene>
<feature type="domain" description="Response regulatory" evidence="3">
    <location>
        <begin position="13"/>
        <end position="131"/>
    </location>
</feature>
<dbReference type="GO" id="GO:0000160">
    <property type="term" value="P:phosphorelay signal transduction system"/>
    <property type="evidence" value="ECO:0007669"/>
    <property type="project" value="InterPro"/>
</dbReference>
<dbReference type="InterPro" id="IPR001789">
    <property type="entry name" value="Sig_transdc_resp-reg_receiver"/>
</dbReference>
<dbReference type="PANTHER" id="PTHR44591:SF3">
    <property type="entry name" value="RESPONSE REGULATORY DOMAIN-CONTAINING PROTEIN"/>
    <property type="match status" value="1"/>
</dbReference>
<dbReference type="SMART" id="SM00448">
    <property type="entry name" value="REC"/>
    <property type="match status" value="1"/>
</dbReference>
<evidence type="ECO:0000256" key="2">
    <source>
        <dbReference type="PROSITE-ProRule" id="PRU00169"/>
    </source>
</evidence>
<dbReference type="InterPro" id="IPR011006">
    <property type="entry name" value="CheY-like_superfamily"/>
</dbReference>
<accession>A0A1I7HRN3</accession>
<dbReference type="RefSeq" id="WP_074975130.1">
    <property type="nucleotide sequence ID" value="NZ_FPBZ01000011.1"/>
</dbReference>
<dbReference type="PANTHER" id="PTHR44591">
    <property type="entry name" value="STRESS RESPONSE REGULATOR PROTEIN 1"/>
    <property type="match status" value="1"/>
</dbReference>
<dbReference type="PROSITE" id="PS50110">
    <property type="entry name" value="RESPONSE_REGULATORY"/>
    <property type="match status" value="1"/>
</dbReference>
<feature type="modified residue" description="4-aspartylphosphate" evidence="2">
    <location>
        <position position="62"/>
    </location>
</feature>
<evidence type="ECO:0000256" key="1">
    <source>
        <dbReference type="ARBA" id="ARBA00022553"/>
    </source>
</evidence>
<dbReference type="InterPro" id="IPR050595">
    <property type="entry name" value="Bact_response_regulator"/>
</dbReference>